<reference evidence="1 2" key="1">
    <citation type="submission" date="2020-08" db="EMBL/GenBank/DDBJ databases">
        <title>A novel species.</title>
        <authorList>
            <person name="Gao J."/>
        </authorList>
    </citation>
    <scope>NUCLEOTIDE SEQUENCE [LARGE SCALE GENOMIC DNA]</scope>
    <source>
        <strain evidence="1 2">CRXT-G-22</strain>
    </source>
</reference>
<accession>A0A7H0ILU1</accession>
<dbReference type="KEGG" id="sroi:IAG44_32715"/>
<dbReference type="AlphaFoldDB" id="A0A7H0ILU1"/>
<proteinExistence type="predicted"/>
<protein>
    <recommendedName>
        <fullName evidence="3">Antitoxin</fullName>
    </recommendedName>
</protein>
<organism evidence="1 2">
    <name type="scientific">Streptomyces roseirectus</name>
    <dbReference type="NCBI Taxonomy" id="2768066"/>
    <lineage>
        <taxon>Bacteria</taxon>
        <taxon>Bacillati</taxon>
        <taxon>Actinomycetota</taxon>
        <taxon>Actinomycetes</taxon>
        <taxon>Kitasatosporales</taxon>
        <taxon>Streptomycetaceae</taxon>
        <taxon>Streptomyces</taxon>
    </lineage>
</organism>
<dbReference type="EMBL" id="CP060828">
    <property type="protein sequence ID" value="QNP73757.1"/>
    <property type="molecule type" value="Genomic_DNA"/>
</dbReference>
<evidence type="ECO:0008006" key="3">
    <source>
        <dbReference type="Google" id="ProtNLM"/>
    </source>
</evidence>
<evidence type="ECO:0000313" key="2">
    <source>
        <dbReference type="Proteomes" id="UP000516052"/>
    </source>
</evidence>
<name>A0A7H0ILU1_9ACTN</name>
<sequence length="79" mass="8479">MRVCAQVETRDRLAAVAAAEGLSLRAWLDKLAEAVRTPGERAGEAERTRQVLLELSGYDPAASDPEADALLARRMAEAA</sequence>
<evidence type="ECO:0000313" key="1">
    <source>
        <dbReference type="EMBL" id="QNP73757.1"/>
    </source>
</evidence>
<keyword evidence="2" id="KW-1185">Reference proteome</keyword>
<gene>
    <name evidence="1" type="ORF">IAG44_32715</name>
</gene>
<dbReference type="Proteomes" id="UP000516052">
    <property type="component" value="Chromosome"/>
</dbReference>